<evidence type="ECO:0000256" key="1">
    <source>
        <dbReference type="SAM" id="MobiDB-lite"/>
    </source>
</evidence>
<reference evidence="4" key="1">
    <citation type="journal article" date="2019" name="Int. J. Syst. Evol. Microbiol.">
        <title>The Global Catalogue of Microorganisms (GCM) 10K type strain sequencing project: providing services to taxonomists for standard genome sequencing and annotation.</title>
        <authorList>
            <consortium name="The Broad Institute Genomics Platform"/>
            <consortium name="The Broad Institute Genome Sequencing Center for Infectious Disease"/>
            <person name="Wu L."/>
            <person name="Ma J."/>
        </authorList>
    </citation>
    <scope>NUCLEOTIDE SEQUENCE [LARGE SCALE GENOMIC DNA]</scope>
    <source>
        <strain evidence="4">CGMCC 4.7676</strain>
    </source>
</reference>
<dbReference type="EMBL" id="JBHRWK010000017">
    <property type="protein sequence ID" value="MFC3450291.1"/>
    <property type="molecule type" value="Genomic_DNA"/>
</dbReference>
<feature type="compositionally biased region" description="Low complexity" evidence="1">
    <location>
        <begin position="30"/>
        <end position="53"/>
    </location>
</feature>
<feature type="signal peptide" evidence="2">
    <location>
        <begin position="1"/>
        <end position="18"/>
    </location>
</feature>
<dbReference type="PROSITE" id="PS51257">
    <property type="entry name" value="PROKAR_LIPOPROTEIN"/>
    <property type="match status" value="1"/>
</dbReference>
<feature type="region of interest" description="Disordered" evidence="1">
    <location>
        <begin position="23"/>
        <end position="60"/>
    </location>
</feature>
<protein>
    <submittedName>
        <fullName evidence="3">DUF3558 domain-containing protein</fullName>
    </submittedName>
</protein>
<name>A0ABV7NVH9_9PSEU</name>
<proteinExistence type="predicted"/>
<comment type="caution">
    <text evidence="3">The sequence shown here is derived from an EMBL/GenBank/DDBJ whole genome shotgun (WGS) entry which is preliminary data.</text>
</comment>
<keyword evidence="2" id="KW-0732">Signal</keyword>
<evidence type="ECO:0000313" key="3">
    <source>
        <dbReference type="EMBL" id="MFC3450291.1"/>
    </source>
</evidence>
<feature type="chain" id="PRO_5046437945" evidence="2">
    <location>
        <begin position="19"/>
        <end position="202"/>
    </location>
</feature>
<evidence type="ECO:0000313" key="4">
    <source>
        <dbReference type="Proteomes" id="UP001595645"/>
    </source>
</evidence>
<keyword evidence="4" id="KW-1185">Reference proteome</keyword>
<organism evidence="3 4">
    <name type="scientific">Amycolatopsis speibonae</name>
    <dbReference type="NCBI Taxonomy" id="1450224"/>
    <lineage>
        <taxon>Bacteria</taxon>
        <taxon>Bacillati</taxon>
        <taxon>Actinomycetota</taxon>
        <taxon>Actinomycetes</taxon>
        <taxon>Pseudonocardiales</taxon>
        <taxon>Pseudonocardiaceae</taxon>
        <taxon>Amycolatopsis</taxon>
    </lineage>
</organism>
<dbReference type="RefSeq" id="WP_378238997.1">
    <property type="nucleotide sequence ID" value="NZ_JBHRWK010000017.1"/>
</dbReference>
<dbReference type="Proteomes" id="UP001595645">
    <property type="component" value="Unassembled WGS sequence"/>
</dbReference>
<evidence type="ECO:0000256" key="2">
    <source>
        <dbReference type="SAM" id="SignalP"/>
    </source>
</evidence>
<gene>
    <name evidence="3" type="ORF">ACFOSH_12690</name>
</gene>
<sequence length="202" mass="20373">MRRSLVLLVAAGALVAGCSGTKNGTASSEPSYTTGAGSPSTTSAANGSSGSAPKVSNPLKTSSIESDACAALSAAKRAELGLGEGEPGTTSAGPGCSLFAADEKLNQIDISPVIANKNGLSDVYDTKANNEYFEPTEVGGYPAVYAASLDHRKKGKCGLFVGVTDQLSVNILVQYDRGPGASEPCPVALKVGEAMIQTLKEG</sequence>
<dbReference type="Pfam" id="PF12079">
    <property type="entry name" value="DUF3558"/>
    <property type="match status" value="1"/>
</dbReference>
<accession>A0ABV7NVH9</accession>
<dbReference type="InterPro" id="IPR024520">
    <property type="entry name" value="DUF3558"/>
</dbReference>